<evidence type="ECO:0000256" key="3">
    <source>
        <dbReference type="ARBA" id="ARBA00023186"/>
    </source>
</evidence>
<dbReference type="PANTHER" id="PTHR11638:SF175">
    <property type="entry name" value="ATP-DEPENDENT CLP PROTEASE, ATP-BINDING SUBUNIT CLPC"/>
    <property type="match status" value="1"/>
</dbReference>
<dbReference type="GO" id="GO:0016887">
    <property type="term" value="F:ATP hydrolysis activity"/>
    <property type="evidence" value="ECO:0007669"/>
    <property type="project" value="InterPro"/>
</dbReference>
<evidence type="ECO:0000256" key="1">
    <source>
        <dbReference type="ARBA" id="ARBA00022741"/>
    </source>
</evidence>
<evidence type="ECO:0000313" key="8">
    <source>
        <dbReference type="Proteomes" id="UP000178750"/>
    </source>
</evidence>
<dbReference type="SMART" id="SM01086">
    <property type="entry name" value="ClpB_D2-small"/>
    <property type="match status" value="1"/>
</dbReference>
<dbReference type="GO" id="GO:0034605">
    <property type="term" value="P:cellular response to heat"/>
    <property type="evidence" value="ECO:0007669"/>
    <property type="project" value="TreeGrafter"/>
</dbReference>
<keyword evidence="4" id="KW-0812">Transmembrane</keyword>
<dbReference type="Pfam" id="PF07724">
    <property type="entry name" value="AAA_2"/>
    <property type="match status" value="1"/>
</dbReference>
<evidence type="ECO:0000256" key="2">
    <source>
        <dbReference type="ARBA" id="ARBA00022840"/>
    </source>
</evidence>
<feature type="transmembrane region" description="Helical" evidence="4">
    <location>
        <begin position="22"/>
        <end position="40"/>
    </location>
</feature>
<name>A0A1F7Y4T9_9BACT</name>
<evidence type="ECO:0000256" key="4">
    <source>
        <dbReference type="SAM" id="Phobius"/>
    </source>
</evidence>
<dbReference type="SMART" id="SM00382">
    <property type="entry name" value="AAA"/>
    <property type="match status" value="2"/>
</dbReference>
<dbReference type="Gene3D" id="1.10.8.60">
    <property type="match status" value="1"/>
</dbReference>
<dbReference type="InterPro" id="IPR050130">
    <property type="entry name" value="ClpA_ClpB"/>
</dbReference>
<feature type="transmembrane region" description="Helical" evidence="4">
    <location>
        <begin position="87"/>
        <end position="109"/>
    </location>
</feature>
<comment type="caution">
    <text evidence="7">The sequence shown here is derived from an EMBL/GenBank/DDBJ whole genome shotgun (WGS) entry which is preliminary data.</text>
</comment>
<keyword evidence="3" id="KW-0143">Chaperone</keyword>
<dbReference type="SUPFAM" id="SSF52540">
    <property type="entry name" value="P-loop containing nucleoside triphosphate hydrolases"/>
    <property type="match status" value="2"/>
</dbReference>
<dbReference type="PRINTS" id="PR00300">
    <property type="entry name" value="CLPPROTEASEA"/>
</dbReference>
<evidence type="ECO:0000259" key="5">
    <source>
        <dbReference type="SMART" id="SM00382"/>
    </source>
</evidence>
<dbReference type="GO" id="GO:0005737">
    <property type="term" value="C:cytoplasm"/>
    <property type="evidence" value="ECO:0007669"/>
    <property type="project" value="TreeGrafter"/>
</dbReference>
<feature type="transmembrane region" description="Helical" evidence="4">
    <location>
        <begin position="61"/>
        <end position="81"/>
    </location>
</feature>
<evidence type="ECO:0000259" key="6">
    <source>
        <dbReference type="SMART" id="SM01086"/>
    </source>
</evidence>
<organism evidence="7 8">
    <name type="scientific">Candidatus Woesebacteria bacterium RIFCSPHIGHO2_01_FULL_38_9b</name>
    <dbReference type="NCBI Taxonomy" id="1802493"/>
    <lineage>
        <taxon>Bacteria</taxon>
        <taxon>Candidatus Woeseibacteriota</taxon>
    </lineage>
</organism>
<dbReference type="InterPro" id="IPR003593">
    <property type="entry name" value="AAA+_ATPase"/>
</dbReference>
<dbReference type="InterPro" id="IPR027417">
    <property type="entry name" value="P-loop_NTPase"/>
</dbReference>
<dbReference type="AlphaFoldDB" id="A0A1F7Y4T9"/>
<proteinExistence type="predicted"/>
<keyword evidence="2" id="KW-0067">ATP-binding</keyword>
<protein>
    <recommendedName>
        <fullName evidence="9">Clp R domain-containing protein</fullName>
    </recommendedName>
</protein>
<dbReference type="CDD" id="cd19499">
    <property type="entry name" value="RecA-like_ClpB_Hsp104-like"/>
    <property type="match status" value="1"/>
</dbReference>
<keyword evidence="4" id="KW-1133">Transmembrane helix</keyword>
<reference evidence="7 8" key="1">
    <citation type="journal article" date="2016" name="Nat. Commun.">
        <title>Thousands of microbial genomes shed light on interconnected biogeochemical processes in an aquifer system.</title>
        <authorList>
            <person name="Anantharaman K."/>
            <person name="Brown C.T."/>
            <person name="Hug L.A."/>
            <person name="Sharon I."/>
            <person name="Castelle C.J."/>
            <person name="Probst A.J."/>
            <person name="Thomas B.C."/>
            <person name="Singh A."/>
            <person name="Wilkins M.J."/>
            <person name="Karaoz U."/>
            <person name="Brodie E.L."/>
            <person name="Williams K.H."/>
            <person name="Hubbard S.S."/>
            <person name="Banfield J.F."/>
        </authorList>
    </citation>
    <scope>NUCLEOTIDE SEQUENCE [LARGE SCALE GENOMIC DNA]</scope>
</reference>
<evidence type="ECO:0008006" key="9">
    <source>
        <dbReference type="Google" id="ProtNLM"/>
    </source>
</evidence>
<dbReference type="Proteomes" id="UP000178750">
    <property type="component" value="Unassembled WGS sequence"/>
</dbReference>
<evidence type="ECO:0000313" key="7">
    <source>
        <dbReference type="EMBL" id="OGM22316.1"/>
    </source>
</evidence>
<keyword evidence="1" id="KW-0547">Nucleotide-binding</keyword>
<feature type="domain" description="AAA+ ATPase" evidence="5">
    <location>
        <begin position="556"/>
        <end position="725"/>
    </location>
</feature>
<dbReference type="Pfam" id="PF17871">
    <property type="entry name" value="AAA_lid_9"/>
    <property type="match status" value="1"/>
</dbReference>
<dbReference type="GO" id="GO:0005524">
    <property type="term" value="F:ATP binding"/>
    <property type="evidence" value="ECO:0007669"/>
    <property type="project" value="UniProtKB-KW"/>
</dbReference>
<dbReference type="PANTHER" id="PTHR11638">
    <property type="entry name" value="ATP-DEPENDENT CLP PROTEASE"/>
    <property type="match status" value="1"/>
</dbReference>
<gene>
    <name evidence="7" type="ORF">A2863_04225</name>
</gene>
<dbReference type="InterPro" id="IPR001270">
    <property type="entry name" value="ClpA/B"/>
</dbReference>
<keyword evidence="4" id="KW-0472">Membrane</keyword>
<dbReference type="EMBL" id="MGGF01000005">
    <property type="protein sequence ID" value="OGM22316.1"/>
    <property type="molecule type" value="Genomic_DNA"/>
</dbReference>
<dbReference type="Pfam" id="PF10431">
    <property type="entry name" value="ClpB_D2-small"/>
    <property type="match status" value="1"/>
</dbReference>
<accession>A0A1F7Y4T9</accession>
<sequence length="827" mass="92914">MEFLTWFYSNGVEYYITSWRSTISWIFHFFSLSLLLKTLFAPWKRLVVADTSPGFNLQKKFEAFTFNLISVVIGAIVRFTLFWVGLFIIGLVVFGGAAGLLFWLILPFFGLPVYEKFKNQPSNFMQNLLFRVKTVKEAPLTVIFSSEPGQFVLSHTGLLHDELVKNADLKNINFDSLSPNSFKELMQKLLEAKVWSEEFFNQLGIEANDILLSADLWDKKQADKTSLAEEPLGRPGLGLELTFGYTPTLNQYVTDLSLPLPYSHRLIGRQEIVSRMERVLQSGSSVLLIGQPGVGKKTVVLEFARRAASGELGREMSFKRVLEFDYNSLLSSGMDVNQKKTKLTEILAEASAAGNIVLMVRDIHRLTNMQLEGYDYTDIIESHLEKRKLKIIAVSSSTDYERFLAQNLRLRKYLEKVEVTPPSLEEAMQILLEAAKRWETLASVIITIPTLRHILEESDRYITEVPFPEKALEFLDGIVAYCQQVGKKIALIDDANKVLEERTGISFARLTQDEKKRLGEIESIIHQRLIDQDSAVNLIGKALRSKSIGVVKEDRPLGSFLFLGPTGVGKTETAKVLAKVYYGNEENILRFDMAEYSGGEGLERLIGSVSKNLPGALTTAIKNKPASLLLLDEIEKASREIYNLFLALLDEGVITDAFGKKIIARNLFVIGTSNAGAEYIRNLISQGIKGDELQKKVVNNVLEKEIFSPEFLNRFDGVIVYEPLGHDELVKIAQILLAELTENLKKKNIFLQASDETAVKVAQDGYEPEFGARPMKRIINLILGDLIGKALLSGAIKEGDKIKITPGQKNEEFFLEKLVSSERDVPL</sequence>
<dbReference type="InterPro" id="IPR019489">
    <property type="entry name" value="Clp_ATPase_C"/>
</dbReference>
<dbReference type="Pfam" id="PF00004">
    <property type="entry name" value="AAA"/>
    <property type="match status" value="1"/>
</dbReference>
<dbReference type="InterPro" id="IPR003959">
    <property type="entry name" value="ATPase_AAA_core"/>
</dbReference>
<dbReference type="Gene3D" id="3.40.50.300">
    <property type="entry name" value="P-loop containing nucleotide triphosphate hydrolases"/>
    <property type="match status" value="2"/>
</dbReference>
<dbReference type="InterPro" id="IPR041546">
    <property type="entry name" value="ClpA/ClpB_AAA_lid"/>
</dbReference>
<feature type="domain" description="Clp ATPase C-terminal" evidence="6">
    <location>
        <begin position="724"/>
        <end position="813"/>
    </location>
</feature>
<feature type="domain" description="AAA+ ATPase" evidence="5">
    <location>
        <begin position="282"/>
        <end position="424"/>
    </location>
</feature>